<protein>
    <submittedName>
        <fullName evidence="1">Uncharacterized protein</fullName>
    </submittedName>
</protein>
<gene>
    <name evidence="1" type="ORF">METZ01_LOCUS302506</name>
</gene>
<dbReference type="AlphaFoldDB" id="A0A382MQC1"/>
<proteinExistence type="predicted"/>
<evidence type="ECO:0000313" key="1">
    <source>
        <dbReference type="EMBL" id="SVC49652.1"/>
    </source>
</evidence>
<name>A0A382MQC1_9ZZZZ</name>
<reference evidence="1" key="1">
    <citation type="submission" date="2018-05" db="EMBL/GenBank/DDBJ databases">
        <authorList>
            <person name="Lanie J.A."/>
            <person name="Ng W.-L."/>
            <person name="Kazmierczak K.M."/>
            <person name="Andrzejewski T.M."/>
            <person name="Davidsen T.M."/>
            <person name="Wayne K.J."/>
            <person name="Tettelin H."/>
            <person name="Glass J.I."/>
            <person name="Rusch D."/>
            <person name="Podicherti R."/>
            <person name="Tsui H.-C.T."/>
            <person name="Winkler M.E."/>
        </authorList>
    </citation>
    <scope>NUCLEOTIDE SEQUENCE</scope>
</reference>
<accession>A0A382MQC1</accession>
<organism evidence="1">
    <name type="scientific">marine metagenome</name>
    <dbReference type="NCBI Taxonomy" id="408172"/>
    <lineage>
        <taxon>unclassified sequences</taxon>
        <taxon>metagenomes</taxon>
        <taxon>ecological metagenomes</taxon>
    </lineage>
</organism>
<sequence length="46" mass="5881">MSRWKELHINGIESFWGFAKTRLSKFRRITKNPYYYLKEREFQFNY</sequence>
<dbReference type="EMBL" id="UINC01094425">
    <property type="protein sequence ID" value="SVC49652.1"/>
    <property type="molecule type" value="Genomic_DNA"/>
</dbReference>